<dbReference type="Gene3D" id="1.10.3380.30">
    <property type="match status" value="1"/>
</dbReference>
<dbReference type="GO" id="GO:0003676">
    <property type="term" value="F:nucleic acid binding"/>
    <property type="evidence" value="ECO:0007669"/>
    <property type="project" value="InterPro"/>
</dbReference>
<dbReference type="InterPro" id="IPR050699">
    <property type="entry name" value="RNA-DNA_Helicase"/>
</dbReference>
<dbReference type="Pfam" id="PF08148">
    <property type="entry name" value="DSHCT"/>
    <property type="match status" value="1"/>
</dbReference>
<evidence type="ECO:0000259" key="6">
    <source>
        <dbReference type="PROSITE" id="PS51192"/>
    </source>
</evidence>
<name>A0A6J7LNN3_9ZZZZ</name>
<dbReference type="SMART" id="SM01142">
    <property type="entry name" value="DSHCT"/>
    <property type="match status" value="1"/>
</dbReference>
<dbReference type="PROSITE" id="PS51194">
    <property type="entry name" value="HELICASE_CTER"/>
    <property type="match status" value="1"/>
</dbReference>
<keyword evidence="4" id="KW-0067">ATP-binding</keyword>
<dbReference type="SUPFAM" id="SSF52540">
    <property type="entry name" value="P-loop containing nucleoside triphosphate hydrolases"/>
    <property type="match status" value="1"/>
</dbReference>
<dbReference type="SMART" id="SM00490">
    <property type="entry name" value="HELICc"/>
    <property type="match status" value="1"/>
</dbReference>
<dbReference type="GO" id="GO:0016787">
    <property type="term" value="F:hydrolase activity"/>
    <property type="evidence" value="ECO:0007669"/>
    <property type="project" value="UniProtKB-KW"/>
</dbReference>
<evidence type="ECO:0000256" key="1">
    <source>
        <dbReference type="ARBA" id="ARBA00022741"/>
    </source>
</evidence>
<dbReference type="GO" id="GO:0070478">
    <property type="term" value="P:nuclear-transcribed mRNA catabolic process, 3'-5' exonucleolytic nonsense-mediated decay"/>
    <property type="evidence" value="ECO:0007669"/>
    <property type="project" value="TreeGrafter"/>
</dbReference>
<dbReference type="InterPro" id="IPR058621">
    <property type="entry name" value="SH3_HelY"/>
</dbReference>
<dbReference type="InterPro" id="IPR001650">
    <property type="entry name" value="Helicase_C-like"/>
</dbReference>
<dbReference type="InterPro" id="IPR012961">
    <property type="entry name" value="Ski2/MTR4_C"/>
</dbReference>
<dbReference type="PANTHER" id="PTHR12131">
    <property type="entry name" value="ATP-DEPENDENT RNA AND DNA HELICASE"/>
    <property type="match status" value="1"/>
</dbReference>
<dbReference type="PROSITE" id="PS51192">
    <property type="entry name" value="HELICASE_ATP_BIND_1"/>
    <property type="match status" value="1"/>
</dbReference>
<dbReference type="Pfam" id="PF00270">
    <property type="entry name" value="DEAD"/>
    <property type="match status" value="1"/>
</dbReference>
<evidence type="ECO:0000313" key="8">
    <source>
        <dbReference type="EMBL" id="CAB4968303.1"/>
    </source>
</evidence>
<feature type="domain" description="Helicase ATP-binding" evidence="6">
    <location>
        <begin position="1"/>
        <end position="150"/>
    </location>
</feature>
<dbReference type="Pfam" id="PF00271">
    <property type="entry name" value="Helicase_C"/>
    <property type="match status" value="1"/>
</dbReference>
<evidence type="ECO:0000256" key="2">
    <source>
        <dbReference type="ARBA" id="ARBA00022801"/>
    </source>
</evidence>
<protein>
    <submittedName>
        <fullName evidence="8">Unannotated protein</fullName>
    </submittedName>
</protein>
<dbReference type="SMART" id="SM00487">
    <property type="entry name" value="DEXDc"/>
    <property type="match status" value="1"/>
</dbReference>
<reference evidence="8" key="1">
    <citation type="submission" date="2020-05" db="EMBL/GenBank/DDBJ databases">
        <authorList>
            <person name="Chiriac C."/>
            <person name="Salcher M."/>
            <person name="Ghai R."/>
            <person name="Kavagutti S V."/>
        </authorList>
    </citation>
    <scope>NUCLEOTIDE SEQUENCE</scope>
</reference>
<dbReference type="GO" id="GO:0005524">
    <property type="term" value="F:ATP binding"/>
    <property type="evidence" value="ECO:0007669"/>
    <property type="project" value="UniProtKB-KW"/>
</dbReference>
<keyword evidence="3" id="KW-0347">Helicase</keyword>
<feature type="domain" description="Helicase C-terminal" evidence="7">
    <location>
        <begin position="241"/>
        <end position="427"/>
    </location>
</feature>
<evidence type="ECO:0000259" key="7">
    <source>
        <dbReference type="PROSITE" id="PS51194"/>
    </source>
</evidence>
<evidence type="ECO:0000256" key="5">
    <source>
        <dbReference type="SAM" id="MobiDB-lite"/>
    </source>
</evidence>
<feature type="region of interest" description="Disordered" evidence="5">
    <location>
        <begin position="189"/>
        <end position="209"/>
    </location>
</feature>
<dbReference type="Pfam" id="PF26090">
    <property type="entry name" value="SH3_HelY"/>
    <property type="match status" value="1"/>
</dbReference>
<proteinExistence type="predicted"/>
<sequence length="861" mass="94805">MLVAAPTGSGKTVVAEHAVSLALKSGGKCFYTAPIKALSNQKYNDLCAVLGADQVGLLTGDRAINSGASVVVMTTEVLRNMVYAGSSTLDDLEWVVLDEVHFLADAYRGPVWEEVLIHTPGSVRFVCLSATVSNAEELGDWVTALRGPTHTVVEHRRPIELDPLLFVGDRTAEREHLLPLIVNGVTNPEGHRFDAEQQRPSSAQHRKPRARFYTPRRVETIERLTSESLLPVIYFIFSRKGCDEAVRQCFEAGVRVTQPEDRVRIRELVEARTASLSDADLDVLGYDLWLEGLEHGIAAHHAGMIPSFREAVEDCFVEGLVRVVFATETLALGINMPARTVVIERLSKFNGEGHEFLTPGQFTQLTGRAGRRGIDDQGSAVVLWSPFCTFAQVATLAASREFPLVSSFRPTYNMAANLIERYEEAPAMEVLTRSFAQFQTDRAVVLLSARVHNLELEIDEYRSAEASNSELVFDVAGYVEITDSIRQLKRDARGNRAAVDRALAALRPGDVLERGTRKGSKLFLVLSVSSRKGGVMRVRGVNPSGNSASVEAATVSGSLQPVAHIDLPVPYMPKDPNYRRQCAGLLKRLNPKRLNPARLPDRGQQGSGSERSEAAAIWGADPYLDALQAQQDHPLHDHPDRDQLMRVQFGLSKLQQEQQSLVQEIDRRGSGLVQRFGSVREVLERTGHSDGWALTPAGLRLRRIYHESDLLISLCLTEGIFDGLEDAELAALVSCATYEHRSSEPAPAPLLPSTELRKRFGLMQSTWKRLERLERGLKLPLSREPEAGFAASAWSWSAGQELDDILDDDLLGGDFVRNVRQLIDLLRQFGDVAPNPTTAKSARRAAESLSRGVVLASGEVS</sequence>
<accession>A0A6J7LNN3</accession>
<dbReference type="InterPro" id="IPR011545">
    <property type="entry name" value="DEAD/DEAH_box_helicase_dom"/>
</dbReference>
<keyword evidence="2" id="KW-0378">Hydrolase</keyword>
<dbReference type="CDD" id="cd18795">
    <property type="entry name" value="SF2_C_Ski2"/>
    <property type="match status" value="1"/>
</dbReference>
<dbReference type="AlphaFoldDB" id="A0A6J7LNN3"/>
<dbReference type="Gene3D" id="3.40.50.300">
    <property type="entry name" value="P-loop containing nucleotide triphosphate hydrolases"/>
    <property type="match status" value="2"/>
</dbReference>
<dbReference type="InterPro" id="IPR014001">
    <property type="entry name" value="Helicase_ATP-bd"/>
</dbReference>
<keyword evidence="1" id="KW-0547">Nucleotide-binding</keyword>
<evidence type="ECO:0000256" key="4">
    <source>
        <dbReference type="ARBA" id="ARBA00022840"/>
    </source>
</evidence>
<gene>
    <name evidence="8" type="ORF">UFOPK3914_00071</name>
</gene>
<dbReference type="GO" id="GO:0004386">
    <property type="term" value="F:helicase activity"/>
    <property type="evidence" value="ECO:0007669"/>
    <property type="project" value="UniProtKB-KW"/>
</dbReference>
<dbReference type="EMBL" id="CAFBOG010000003">
    <property type="protein sequence ID" value="CAB4968303.1"/>
    <property type="molecule type" value="Genomic_DNA"/>
</dbReference>
<organism evidence="8">
    <name type="scientific">freshwater metagenome</name>
    <dbReference type="NCBI Taxonomy" id="449393"/>
    <lineage>
        <taxon>unclassified sequences</taxon>
        <taxon>metagenomes</taxon>
        <taxon>ecological metagenomes</taxon>
    </lineage>
</organism>
<evidence type="ECO:0000256" key="3">
    <source>
        <dbReference type="ARBA" id="ARBA00022806"/>
    </source>
</evidence>
<dbReference type="PANTHER" id="PTHR12131:SF1">
    <property type="entry name" value="ATP-DEPENDENT RNA HELICASE SUPV3L1, MITOCHONDRIAL-RELATED"/>
    <property type="match status" value="1"/>
</dbReference>
<feature type="region of interest" description="Disordered" evidence="5">
    <location>
        <begin position="593"/>
        <end position="612"/>
    </location>
</feature>
<dbReference type="InterPro" id="IPR027417">
    <property type="entry name" value="P-loop_NTPase"/>
</dbReference>
<dbReference type="GO" id="GO:0055087">
    <property type="term" value="C:Ski complex"/>
    <property type="evidence" value="ECO:0007669"/>
    <property type="project" value="TreeGrafter"/>
</dbReference>